<feature type="compositionally biased region" description="Basic residues" evidence="1">
    <location>
        <begin position="80"/>
        <end position="100"/>
    </location>
</feature>
<feature type="compositionally biased region" description="Basic residues" evidence="1">
    <location>
        <begin position="114"/>
        <end position="125"/>
    </location>
</feature>
<feature type="non-terminal residue" evidence="2">
    <location>
        <position position="542"/>
    </location>
</feature>
<proteinExistence type="predicted"/>
<feature type="region of interest" description="Disordered" evidence="1">
    <location>
        <begin position="511"/>
        <end position="542"/>
    </location>
</feature>
<evidence type="ECO:0000256" key="1">
    <source>
        <dbReference type="SAM" id="MobiDB-lite"/>
    </source>
</evidence>
<reference evidence="2" key="1">
    <citation type="submission" date="2020-02" db="EMBL/GenBank/DDBJ databases">
        <authorList>
            <person name="Meier V. D."/>
        </authorList>
    </citation>
    <scope>NUCLEOTIDE SEQUENCE</scope>
    <source>
        <strain evidence="2">AVDCRST_MAG67</strain>
    </source>
</reference>
<feature type="compositionally biased region" description="Basic and acidic residues" evidence="1">
    <location>
        <begin position="313"/>
        <end position="329"/>
    </location>
</feature>
<feature type="non-terminal residue" evidence="2">
    <location>
        <position position="1"/>
    </location>
</feature>
<feature type="compositionally biased region" description="Basic and acidic residues" evidence="1">
    <location>
        <begin position="63"/>
        <end position="79"/>
    </location>
</feature>
<dbReference type="AlphaFoldDB" id="A0A6J4TJW1"/>
<feature type="compositionally biased region" description="Basic and acidic residues" evidence="1">
    <location>
        <begin position="402"/>
        <end position="427"/>
    </location>
</feature>
<feature type="compositionally biased region" description="Low complexity" evidence="1">
    <location>
        <begin position="515"/>
        <end position="526"/>
    </location>
</feature>
<evidence type="ECO:0000313" key="2">
    <source>
        <dbReference type="EMBL" id="CAA9524495.1"/>
    </source>
</evidence>
<accession>A0A6J4TJW1</accession>
<feature type="region of interest" description="Disordered" evidence="1">
    <location>
        <begin position="156"/>
        <end position="209"/>
    </location>
</feature>
<feature type="region of interest" description="Disordered" evidence="1">
    <location>
        <begin position="457"/>
        <end position="495"/>
    </location>
</feature>
<protein>
    <submittedName>
        <fullName evidence="2">Uncharacterized protein</fullName>
    </submittedName>
</protein>
<gene>
    <name evidence="2" type="ORF">AVDCRST_MAG67-3509</name>
</gene>
<feature type="compositionally biased region" description="Basic and acidic residues" evidence="1">
    <location>
        <begin position="182"/>
        <end position="209"/>
    </location>
</feature>
<feature type="compositionally biased region" description="Basic and acidic residues" evidence="1">
    <location>
        <begin position="101"/>
        <end position="113"/>
    </location>
</feature>
<feature type="compositionally biased region" description="Basic and acidic residues" evidence="1">
    <location>
        <begin position="371"/>
        <end position="380"/>
    </location>
</feature>
<feature type="compositionally biased region" description="Basic residues" evidence="1">
    <location>
        <begin position="51"/>
        <end position="62"/>
    </location>
</feature>
<organism evidence="2">
    <name type="scientific">uncultured Solirubrobacteraceae bacterium</name>
    <dbReference type="NCBI Taxonomy" id="1162706"/>
    <lineage>
        <taxon>Bacteria</taxon>
        <taxon>Bacillati</taxon>
        <taxon>Actinomycetota</taxon>
        <taxon>Thermoleophilia</taxon>
        <taxon>Solirubrobacterales</taxon>
        <taxon>Solirubrobacteraceae</taxon>
        <taxon>environmental samples</taxon>
    </lineage>
</organism>
<feature type="compositionally biased region" description="Basic and acidic residues" evidence="1">
    <location>
        <begin position="527"/>
        <end position="542"/>
    </location>
</feature>
<feature type="region of interest" description="Disordered" evidence="1">
    <location>
        <begin position="32"/>
        <end position="125"/>
    </location>
</feature>
<sequence>GVAGGWNHLLRLSEDGRVRRAYQRGHGVLLRLDEPIPQHPQRPARNAGQRRLARERGHRPRRAPPDRGRRRRVLVDDRLRRAHAPAHHARQGARPVHVRHLGRDPRDHPARGRDPRRRRRDLHGRGRVCLRGAVRTAQGGSRSDRCQELLVQAARRQRHQEPLPAADERRADGVAALPAVRRGRDDLRDRPGLRPDERPALHRQRRPELHDAVVDRVPVSLHVLRQHEVHRKRREVQAHPPPQRALHRRRGQDRARALPAPQPRLVSRRQLHGDPVPRDRGVRRAVEGGARPAVRRLRRDPQLRQARQVRAADVGRDEPRADGHPERQPPHAGLLQASLPAGEDPRRRRGQRVVCAEVPHPAGLRHHHRQPDRDGRRHQGDAAAALRHAAALHALHLLAEGDPEHRAREGDEGARRRHRGDLGDVHGDPAAPEQPAALCPDDVAPAGVAVEAVAQARQGEHRGSADVSAPGPLAARDVPLAPRAEPPGQARLLGDPGADRLLLLAAGPDRHVAQAHDAPAAAPAAAREGDRARAARSEDRGV</sequence>
<name>A0A6J4TJW1_9ACTN</name>
<dbReference type="EMBL" id="CADCVQ010000149">
    <property type="protein sequence ID" value="CAA9524495.1"/>
    <property type="molecule type" value="Genomic_DNA"/>
</dbReference>
<feature type="region of interest" description="Disordered" evidence="1">
    <location>
        <begin position="397"/>
        <end position="440"/>
    </location>
</feature>
<feature type="compositionally biased region" description="Basic and acidic residues" evidence="1">
    <location>
        <begin position="271"/>
        <end position="286"/>
    </location>
</feature>
<feature type="region of interest" description="Disordered" evidence="1">
    <location>
        <begin position="225"/>
        <end position="383"/>
    </location>
</feature>